<sequence length="220" mass="22911">MTGWYYTQPMTQANPSNRLSSSRLGLSRWAGPPLILVTDEGRLPDPLAAAAALPPGSGVLLRHYGDPARVARAAALAALCRRRRLTLIVAADWRLAARLGAAGLHLPEGLARHGVLAPALGWLRRRRVLLTIAAHSPGALGRAAELGADAALVSPIFPSRSHPGAPVVGPVRLGLWKRLARQPLIALGGVTAATAGRLPRGTVAGLAAIDGLVPAERSRS</sequence>
<dbReference type="PANTHER" id="PTHR20857:SF15">
    <property type="entry name" value="THIAMINE-PHOSPHATE SYNTHASE"/>
    <property type="match status" value="1"/>
</dbReference>
<feature type="domain" description="Thiamine phosphate synthase/TenI" evidence="3">
    <location>
        <begin position="36"/>
        <end position="211"/>
    </location>
</feature>
<dbReference type="eggNOG" id="COG0352">
    <property type="taxonomic scope" value="Bacteria"/>
</dbReference>
<dbReference type="Proteomes" id="UP000015350">
    <property type="component" value="Unassembled WGS sequence"/>
</dbReference>
<dbReference type="STRING" id="1316936.K678_13121"/>
<proteinExistence type="predicted"/>
<dbReference type="EMBL" id="AQPH01000056">
    <property type="protein sequence ID" value="EPY01026.1"/>
    <property type="molecule type" value="Genomic_DNA"/>
</dbReference>
<evidence type="ECO:0000256" key="1">
    <source>
        <dbReference type="ARBA" id="ARBA00004948"/>
    </source>
</evidence>
<dbReference type="AlphaFoldDB" id="S9TFI3"/>
<dbReference type="InterPro" id="IPR022998">
    <property type="entry name" value="ThiamineP_synth_TenI"/>
</dbReference>
<dbReference type="GO" id="GO:0004789">
    <property type="term" value="F:thiamine-phosphate diphosphorylase activity"/>
    <property type="evidence" value="ECO:0007669"/>
    <property type="project" value="TreeGrafter"/>
</dbReference>
<organism evidence="4 5">
    <name type="scientific">Magnetospirillum fulvum MGU-K5</name>
    <dbReference type="NCBI Taxonomy" id="1316936"/>
    <lineage>
        <taxon>Bacteria</taxon>
        <taxon>Pseudomonadati</taxon>
        <taxon>Pseudomonadota</taxon>
        <taxon>Alphaproteobacteria</taxon>
        <taxon>Rhodospirillales</taxon>
        <taxon>Rhodospirillaceae</taxon>
        <taxon>Magnetospirillum</taxon>
    </lineage>
</organism>
<reference evidence="4 5" key="1">
    <citation type="submission" date="2013-04" db="EMBL/GenBank/DDBJ databases">
        <authorList>
            <person name="Kuznetsov B."/>
            <person name="Ivanovsky R."/>
        </authorList>
    </citation>
    <scope>NUCLEOTIDE SEQUENCE [LARGE SCALE GENOMIC DNA]</scope>
    <source>
        <strain evidence="4 5">MGU-K5</strain>
    </source>
</reference>
<comment type="caution">
    <text evidence="4">The sequence shown here is derived from an EMBL/GenBank/DDBJ whole genome shotgun (WGS) entry which is preliminary data.</text>
</comment>
<dbReference type="Pfam" id="PF02581">
    <property type="entry name" value="TMP-TENI"/>
    <property type="match status" value="1"/>
</dbReference>
<accession>S9TFI3</accession>
<name>S9TFI3_MAGFU</name>
<dbReference type="InterPro" id="IPR036206">
    <property type="entry name" value="ThiamineP_synth_sf"/>
</dbReference>
<dbReference type="SUPFAM" id="SSF51391">
    <property type="entry name" value="Thiamin phosphate synthase"/>
    <property type="match status" value="1"/>
</dbReference>
<dbReference type="GO" id="GO:0005737">
    <property type="term" value="C:cytoplasm"/>
    <property type="evidence" value="ECO:0007669"/>
    <property type="project" value="TreeGrafter"/>
</dbReference>
<dbReference type="Gene3D" id="3.20.20.70">
    <property type="entry name" value="Aldolase class I"/>
    <property type="match status" value="1"/>
</dbReference>
<evidence type="ECO:0000313" key="5">
    <source>
        <dbReference type="Proteomes" id="UP000015350"/>
    </source>
</evidence>
<evidence type="ECO:0000313" key="4">
    <source>
        <dbReference type="EMBL" id="EPY01026.1"/>
    </source>
</evidence>
<comment type="pathway">
    <text evidence="1">Cofactor biosynthesis; thiamine diphosphate biosynthesis.</text>
</comment>
<protein>
    <submittedName>
        <fullName evidence="4">Thiamine monophosphate synthase</fullName>
    </submittedName>
</protein>
<keyword evidence="2" id="KW-0784">Thiamine biosynthesis</keyword>
<dbReference type="PANTHER" id="PTHR20857">
    <property type="entry name" value="THIAMINE-PHOSPHATE PYROPHOSPHORYLASE"/>
    <property type="match status" value="1"/>
</dbReference>
<dbReference type="GO" id="GO:0009228">
    <property type="term" value="P:thiamine biosynthetic process"/>
    <property type="evidence" value="ECO:0007669"/>
    <property type="project" value="UniProtKB-KW"/>
</dbReference>
<dbReference type="InterPro" id="IPR013785">
    <property type="entry name" value="Aldolase_TIM"/>
</dbReference>
<evidence type="ECO:0000256" key="2">
    <source>
        <dbReference type="ARBA" id="ARBA00022977"/>
    </source>
</evidence>
<evidence type="ECO:0000259" key="3">
    <source>
        <dbReference type="Pfam" id="PF02581"/>
    </source>
</evidence>
<dbReference type="CDD" id="cd00564">
    <property type="entry name" value="TMP_TenI"/>
    <property type="match status" value="1"/>
</dbReference>
<gene>
    <name evidence="4" type="ORF">K678_13121</name>
</gene>